<evidence type="ECO:0000313" key="2">
    <source>
        <dbReference type="Proteomes" id="UP000476332"/>
    </source>
</evidence>
<dbReference type="Pfam" id="PF07704">
    <property type="entry name" value="PSK_trans_fac"/>
    <property type="match status" value="1"/>
</dbReference>
<proteinExistence type="predicted"/>
<dbReference type="RefSeq" id="WP_163043429.1">
    <property type="nucleotide sequence ID" value="NZ_JAAAMJ010000004.1"/>
</dbReference>
<name>A0A6L9MGA7_9HYPH</name>
<dbReference type="EMBL" id="JAAAMJ010000004">
    <property type="protein sequence ID" value="NDV86678.1"/>
    <property type="molecule type" value="Genomic_DNA"/>
</dbReference>
<accession>A0A6L9MGA7</accession>
<dbReference type="InterPro" id="IPR011660">
    <property type="entry name" value="VapB-like"/>
</dbReference>
<comment type="caution">
    <text evidence="1">The sequence shown here is derived from an EMBL/GenBank/DDBJ whole genome shotgun (WGS) entry which is preliminary data.</text>
</comment>
<dbReference type="AlphaFoldDB" id="A0A6L9MGA7"/>
<gene>
    <name evidence="1" type="ORF">GTW51_08185</name>
</gene>
<evidence type="ECO:0000313" key="1">
    <source>
        <dbReference type="EMBL" id="NDV86678.1"/>
    </source>
</evidence>
<organism evidence="1 2">
    <name type="scientific">Aurantimonas aggregata</name>
    <dbReference type="NCBI Taxonomy" id="2047720"/>
    <lineage>
        <taxon>Bacteria</taxon>
        <taxon>Pseudomonadati</taxon>
        <taxon>Pseudomonadota</taxon>
        <taxon>Alphaproteobacteria</taxon>
        <taxon>Hyphomicrobiales</taxon>
        <taxon>Aurantimonadaceae</taxon>
        <taxon>Aurantimonas</taxon>
    </lineage>
</organism>
<reference evidence="1 2" key="1">
    <citation type="submission" date="2020-01" db="EMBL/GenBank/DDBJ databases">
        <title>Genomes of bacteria type strains.</title>
        <authorList>
            <person name="Chen J."/>
            <person name="Zhu S."/>
            <person name="Chen J."/>
        </authorList>
    </citation>
    <scope>NUCLEOTIDE SEQUENCE [LARGE SCALE GENOMIC DNA]</scope>
    <source>
        <strain evidence="1 2">KCTC 52919</strain>
    </source>
</reference>
<keyword evidence="2" id="KW-1185">Reference proteome</keyword>
<sequence>MPLYVKDREVGELADRLARLKKTSKTEAVRQALRSELERNTTTESKPPKVDAQTQAYVDKGLNIARAIRARYPAGGQGLPVTKEWIDSLYEDD</sequence>
<dbReference type="Proteomes" id="UP000476332">
    <property type="component" value="Unassembled WGS sequence"/>
</dbReference>
<protein>
    <submittedName>
        <fullName evidence="1">Transcription factor</fullName>
    </submittedName>
</protein>